<dbReference type="PANTHER" id="PTHR12910:SF2">
    <property type="entry name" value="NADH DEHYDROGENASE [UBIQUINONE] 1 ALPHA SUBCOMPLEX SUBUNIT 12"/>
    <property type="match status" value="1"/>
</dbReference>
<keyword evidence="2" id="KW-0679">Respiratory chain</keyword>
<comment type="similarity">
    <text evidence="1 2">Belongs to the complex I NDUFA12 subunit family.</text>
</comment>
<reference evidence="3 4" key="1">
    <citation type="journal article" date="2018" name="Nat. Ecol. Evol.">
        <title>Pezizomycetes genomes reveal the molecular basis of ectomycorrhizal truffle lifestyle.</title>
        <authorList>
            <person name="Murat C."/>
            <person name="Payen T."/>
            <person name="Noel B."/>
            <person name="Kuo A."/>
            <person name="Morin E."/>
            <person name="Chen J."/>
            <person name="Kohler A."/>
            <person name="Krizsan K."/>
            <person name="Balestrini R."/>
            <person name="Da Silva C."/>
            <person name="Montanini B."/>
            <person name="Hainaut M."/>
            <person name="Levati E."/>
            <person name="Barry K.W."/>
            <person name="Belfiori B."/>
            <person name="Cichocki N."/>
            <person name="Clum A."/>
            <person name="Dockter R.B."/>
            <person name="Fauchery L."/>
            <person name="Guy J."/>
            <person name="Iotti M."/>
            <person name="Le Tacon F."/>
            <person name="Lindquist E.A."/>
            <person name="Lipzen A."/>
            <person name="Malagnac F."/>
            <person name="Mello A."/>
            <person name="Molinier V."/>
            <person name="Miyauchi S."/>
            <person name="Poulain J."/>
            <person name="Riccioni C."/>
            <person name="Rubini A."/>
            <person name="Sitrit Y."/>
            <person name="Splivallo R."/>
            <person name="Traeger S."/>
            <person name="Wang M."/>
            <person name="Zifcakova L."/>
            <person name="Wipf D."/>
            <person name="Zambonelli A."/>
            <person name="Paolocci F."/>
            <person name="Nowrousian M."/>
            <person name="Ottonello S."/>
            <person name="Baldrian P."/>
            <person name="Spatafora J.W."/>
            <person name="Henrissat B."/>
            <person name="Nagy L.G."/>
            <person name="Aury J.M."/>
            <person name="Wincker P."/>
            <person name="Grigoriev I.V."/>
            <person name="Bonfante P."/>
            <person name="Martin F.M."/>
        </authorList>
    </citation>
    <scope>NUCLEOTIDE SEQUENCE [LARGE SCALE GENOMIC DNA]</scope>
    <source>
        <strain evidence="3 4">RN42</strain>
    </source>
</reference>
<keyword evidence="3" id="KW-0830">Ubiquinone</keyword>
<dbReference type="GO" id="GO:0045271">
    <property type="term" value="C:respiratory chain complex I"/>
    <property type="evidence" value="ECO:0007669"/>
    <property type="project" value="InterPro"/>
</dbReference>
<dbReference type="Pfam" id="PF05071">
    <property type="entry name" value="NDUFA12"/>
    <property type="match status" value="1"/>
</dbReference>
<keyword evidence="2" id="KW-0249">Electron transport</keyword>
<organism evidence="3 4">
    <name type="scientific">Ascobolus immersus RN42</name>
    <dbReference type="NCBI Taxonomy" id="1160509"/>
    <lineage>
        <taxon>Eukaryota</taxon>
        <taxon>Fungi</taxon>
        <taxon>Dikarya</taxon>
        <taxon>Ascomycota</taxon>
        <taxon>Pezizomycotina</taxon>
        <taxon>Pezizomycetes</taxon>
        <taxon>Pezizales</taxon>
        <taxon>Ascobolaceae</taxon>
        <taxon>Ascobolus</taxon>
    </lineage>
</organism>
<dbReference type="STRING" id="1160509.A0A3N4IUK5"/>
<dbReference type="OrthoDB" id="274641at2759"/>
<dbReference type="PANTHER" id="PTHR12910">
    <property type="entry name" value="NADH-UBIQUINONE OXIDOREDUCTASE SUBUNIT B17.2"/>
    <property type="match status" value="1"/>
</dbReference>
<evidence type="ECO:0000313" key="3">
    <source>
        <dbReference type="EMBL" id="RPA85274.1"/>
    </source>
</evidence>
<keyword evidence="2" id="KW-0472">Membrane</keyword>
<keyword evidence="2" id="KW-0813">Transport</keyword>
<dbReference type="GO" id="GO:0006979">
    <property type="term" value="P:response to oxidative stress"/>
    <property type="evidence" value="ECO:0007669"/>
    <property type="project" value="TreeGrafter"/>
</dbReference>
<keyword evidence="2" id="KW-0496">Mitochondrion</keyword>
<protein>
    <recommendedName>
        <fullName evidence="2">NADH dehydrogenase [ubiquinone] 1 alpha subcomplex subunit</fullName>
    </recommendedName>
</protein>
<evidence type="ECO:0000313" key="4">
    <source>
        <dbReference type="Proteomes" id="UP000275078"/>
    </source>
</evidence>
<gene>
    <name evidence="3" type="ORF">BJ508DRAFT_412059</name>
</gene>
<dbReference type="InterPro" id="IPR007763">
    <property type="entry name" value="NDUFA12"/>
</dbReference>
<comment type="subcellular location">
    <subcellularLocation>
        <location evidence="2">Mitochondrion inner membrane</location>
        <topology evidence="2">Peripheral membrane protein</topology>
        <orientation evidence="2">Matrix side</orientation>
    </subcellularLocation>
</comment>
<evidence type="ECO:0000256" key="1">
    <source>
        <dbReference type="ARBA" id="ARBA00007355"/>
    </source>
</evidence>
<dbReference type="GO" id="GO:0005743">
    <property type="term" value="C:mitochondrial inner membrane"/>
    <property type="evidence" value="ECO:0007669"/>
    <property type="project" value="UniProtKB-SubCell"/>
</dbReference>
<name>A0A3N4IUK5_ASCIM</name>
<proteinExistence type="inferred from homology"/>
<keyword evidence="4" id="KW-1185">Reference proteome</keyword>
<dbReference type="AlphaFoldDB" id="A0A3N4IUK5"/>
<evidence type="ECO:0000256" key="2">
    <source>
        <dbReference type="RuleBase" id="RU363103"/>
    </source>
</evidence>
<comment type="function">
    <text evidence="2">Accessory subunit of the mitochondrial membrane respiratory chain NADH dehydrogenase (Complex I), that is believed not to be involved in catalysis. Complex I functions in the transfer of electrons from NADH to the respiratory chain. The immediate electron acceptor for the enzyme is believed to be ubiquinone.</text>
</comment>
<keyword evidence="2" id="KW-0999">Mitochondrion inner membrane</keyword>
<dbReference type="EMBL" id="ML119654">
    <property type="protein sequence ID" value="RPA85274.1"/>
    <property type="molecule type" value="Genomic_DNA"/>
</dbReference>
<accession>A0A3N4IUK5</accession>
<sequence>MSTPTRTLKNLWKIGLREYIHQMWRIGDTKAGTLVGTDRFGNRFYENTTELPLRTRWVDYVKFDFDASQMEPGWHAWMAYNQDAAPTASVKQGGMKEISEEHFGREWIGEGMKPNMTMTRGAYRPYNTTVPKIETWLPETKARGQ</sequence>
<dbReference type="Proteomes" id="UP000275078">
    <property type="component" value="Unassembled WGS sequence"/>
</dbReference>